<accession>A0A844FHC5</accession>
<evidence type="ECO:0000256" key="8">
    <source>
        <dbReference type="ARBA" id="ARBA00023295"/>
    </source>
</evidence>
<dbReference type="RefSeq" id="WP_154484066.1">
    <property type="nucleotide sequence ID" value="NZ_VULR01000007.1"/>
</dbReference>
<keyword evidence="5" id="KW-0234">DNA repair</keyword>
<dbReference type="PANTHER" id="PTHR10242">
    <property type="entry name" value="8-OXOGUANINE DNA GLYCOSYLASE"/>
    <property type="match status" value="1"/>
</dbReference>
<comment type="caution">
    <text evidence="11">The sequence shown here is derived from an EMBL/GenBank/DDBJ whole genome shotgun (WGS) entry which is preliminary data.</text>
</comment>
<dbReference type="Gene3D" id="1.10.340.30">
    <property type="entry name" value="Hypothetical protein, domain 2"/>
    <property type="match status" value="1"/>
</dbReference>
<evidence type="ECO:0000256" key="6">
    <source>
        <dbReference type="ARBA" id="ARBA00023239"/>
    </source>
</evidence>
<comment type="catalytic activity">
    <reaction evidence="9">
        <text>2'-deoxyribonucleotide-(2'-deoxyribose 5'-phosphate)-2'-deoxyribonucleotide-DNA = a 3'-end 2'-deoxyribonucleotide-(2,3-dehydro-2,3-deoxyribose 5'-phosphate)-DNA + a 5'-end 5'-phospho-2'-deoxyribonucleoside-DNA + H(+)</text>
        <dbReference type="Rhea" id="RHEA:66592"/>
        <dbReference type="Rhea" id="RHEA-COMP:13180"/>
        <dbReference type="Rhea" id="RHEA-COMP:16897"/>
        <dbReference type="Rhea" id="RHEA-COMP:17067"/>
        <dbReference type="ChEBI" id="CHEBI:15378"/>
        <dbReference type="ChEBI" id="CHEBI:136412"/>
        <dbReference type="ChEBI" id="CHEBI:157695"/>
        <dbReference type="ChEBI" id="CHEBI:167181"/>
        <dbReference type="EC" id="4.2.99.18"/>
    </reaction>
</comment>
<dbReference type="Pfam" id="PF00730">
    <property type="entry name" value="HhH-GPD"/>
    <property type="match status" value="1"/>
</dbReference>
<dbReference type="SMART" id="SM00478">
    <property type="entry name" value="ENDO3c"/>
    <property type="match status" value="1"/>
</dbReference>
<protein>
    <recommendedName>
        <fullName evidence="2">DNA-(apurinic or apyrimidinic site) lyase</fullName>
        <ecNumber evidence="2">4.2.99.18</ecNumber>
    </recommendedName>
</protein>
<keyword evidence="6" id="KW-0456">Lyase</keyword>
<keyword evidence="7" id="KW-0511">Multifunctional enzyme</keyword>
<dbReference type="PANTHER" id="PTHR10242:SF2">
    <property type="entry name" value="N-GLYCOSYLASE_DNA LYASE"/>
    <property type="match status" value="1"/>
</dbReference>
<keyword evidence="8" id="KW-0326">Glycosidase</keyword>
<keyword evidence="4" id="KW-0378">Hydrolase</keyword>
<dbReference type="EMBL" id="VULR01000007">
    <property type="protein sequence ID" value="MSS43384.1"/>
    <property type="molecule type" value="Genomic_DNA"/>
</dbReference>
<dbReference type="GO" id="GO:0006289">
    <property type="term" value="P:nucleotide-excision repair"/>
    <property type="evidence" value="ECO:0007669"/>
    <property type="project" value="InterPro"/>
</dbReference>
<dbReference type="GO" id="GO:0003684">
    <property type="term" value="F:damaged DNA binding"/>
    <property type="evidence" value="ECO:0007669"/>
    <property type="project" value="InterPro"/>
</dbReference>
<evidence type="ECO:0000256" key="4">
    <source>
        <dbReference type="ARBA" id="ARBA00022801"/>
    </source>
</evidence>
<evidence type="ECO:0000256" key="1">
    <source>
        <dbReference type="ARBA" id="ARBA00010679"/>
    </source>
</evidence>
<evidence type="ECO:0000256" key="5">
    <source>
        <dbReference type="ARBA" id="ARBA00023204"/>
    </source>
</evidence>
<name>A0A844FHC5_9FIRM</name>
<dbReference type="GO" id="GO:0140078">
    <property type="term" value="F:class I DNA-(apurinic or apyrimidinic site) endonuclease activity"/>
    <property type="evidence" value="ECO:0007669"/>
    <property type="project" value="UniProtKB-EC"/>
</dbReference>
<proteinExistence type="inferred from homology"/>
<dbReference type="GO" id="GO:0006284">
    <property type="term" value="P:base-excision repair"/>
    <property type="evidence" value="ECO:0007669"/>
    <property type="project" value="InterPro"/>
</dbReference>
<evidence type="ECO:0000313" key="11">
    <source>
        <dbReference type="EMBL" id="MSS43384.1"/>
    </source>
</evidence>
<dbReference type="InterPro" id="IPR023170">
    <property type="entry name" value="HhH_base_excis_C"/>
</dbReference>
<dbReference type="InterPro" id="IPR011257">
    <property type="entry name" value="DNA_glycosylase"/>
</dbReference>
<dbReference type="Proteomes" id="UP000462760">
    <property type="component" value="Unassembled WGS sequence"/>
</dbReference>
<dbReference type="EC" id="4.2.99.18" evidence="2"/>
<feature type="domain" description="HhH-GPD" evidence="10">
    <location>
        <begin position="123"/>
        <end position="286"/>
    </location>
</feature>
<comment type="similarity">
    <text evidence="1">Belongs to the type-1 OGG1 family.</text>
</comment>
<dbReference type="CDD" id="cd00056">
    <property type="entry name" value="ENDO3c"/>
    <property type="match status" value="1"/>
</dbReference>
<gene>
    <name evidence="11" type="ORF">FYJ27_06505</name>
</gene>
<evidence type="ECO:0000313" key="12">
    <source>
        <dbReference type="Proteomes" id="UP000462760"/>
    </source>
</evidence>
<organism evidence="11 12">
    <name type="scientific">Anaerosalibacter bizertensis</name>
    <dbReference type="NCBI Taxonomy" id="932217"/>
    <lineage>
        <taxon>Bacteria</taxon>
        <taxon>Bacillati</taxon>
        <taxon>Bacillota</taxon>
        <taxon>Tissierellia</taxon>
        <taxon>Tissierellales</taxon>
        <taxon>Sporanaerobacteraceae</taxon>
        <taxon>Anaerosalibacter</taxon>
    </lineage>
</organism>
<dbReference type="OrthoDB" id="9798522at2"/>
<dbReference type="AlphaFoldDB" id="A0A844FHC5"/>
<dbReference type="SUPFAM" id="SSF48150">
    <property type="entry name" value="DNA-glycosylase"/>
    <property type="match status" value="1"/>
</dbReference>
<sequence>MKYNIMEGNNKVIIEGIKDFDPVHIFECGQCFRWNKEDDNSFTGVAFERVLNVKSEDDKIILSNTNLEDFNNIWYNYFDLERDYGEMKEELSEDEILKEAVKFGSGIRILKQEPFETLISFIISANNAIPRIKSSIERLSKRYGKYIGEYNGKDYYAFPTAGALSKVDVEELKETKIGFRAKYVSSAAKRVYNGEADLNDIKTLDTDEAREKLMEFQGVGPKVSDCILLFAMEKYDAFPIDVWVKRIMEYFYLKEDTSMKKIQRYGEEKFKDLAGFAQQYLFYYARELGIGKKKK</sequence>
<dbReference type="InterPro" id="IPR052054">
    <property type="entry name" value="Oxidative_DNA_repair_enzyme"/>
</dbReference>
<dbReference type="SUPFAM" id="SSF55945">
    <property type="entry name" value="TATA-box binding protein-like"/>
    <property type="match status" value="1"/>
</dbReference>
<dbReference type="GO" id="GO:0008534">
    <property type="term" value="F:oxidized purine nucleobase lesion DNA N-glycosylase activity"/>
    <property type="evidence" value="ECO:0007669"/>
    <property type="project" value="InterPro"/>
</dbReference>
<dbReference type="Pfam" id="PF07934">
    <property type="entry name" value="OGG_N"/>
    <property type="match status" value="1"/>
</dbReference>
<dbReference type="Gene3D" id="3.30.310.260">
    <property type="match status" value="1"/>
</dbReference>
<evidence type="ECO:0000256" key="9">
    <source>
        <dbReference type="ARBA" id="ARBA00044632"/>
    </source>
</evidence>
<reference evidence="11 12" key="1">
    <citation type="submission" date="2019-08" db="EMBL/GenBank/DDBJ databases">
        <title>In-depth cultivation of the pig gut microbiome towards novel bacterial diversity and tailored functional studies.</title>
        <authorList>
            <person name="Wylensek D."/>
            <person name="Hitch T.C.A."/>
            <person name="Clavel T."/>
        </authorList>
    </citation>
    <scope>NUCLEOTIDE SEQUENCE [LARGE SCALE GENOMIC DNA]</scope>
    <source>
        <strain evidence="11 12">Med78-601-WT-4W-RMD-3</strain>
    </source>
</reference>
<dbReference type="InterPro" id="IPR012904">
    <property type="entry name" value="OGG_N"/>
</dbReference>
<evidence type="ECO:0000256" key="3">
    <source>
        <dbReference type="ARBA" id="ARBA00022763"/>
    </source>
</evidence>
<keyword evidence="3" id="KW-0227">DNA damage</keyword>
<dbReference type="InterPro" id="IPR003265">
    <property type="entry name" value="HhH-GPD_domain"/>
</dbReference>
<evidence type="ECO:0000256" key="2">
    <source>
        <dbReference type="ARBA" id="ARBA00012720"/>
    </source>
</evidence>
<evidence type="ECO:0000256" key="7">
    <source>
        <dbReference type="ARBA" id="ARBA00023268"/>
    </source>
</evidence>
<evidence type="ECO:0000259" key="10">
    <source>
        <dbReference type="SMART" id="SM00478"/>
    </source>
</evidence>
<dbReference type="Gene3D" id="1.10.1670.10">
    <property type="entry name" value="Helix-hairpin-Helix base-excision DNA repair enzymes (C-terminal)"/>
    <property type="match status" value="1"/>
</dbReference>